<comment type="caution">
    <text evidence="3">The sequence shown here is derived from an EMBL/GenBank/DDBJ whole genome shotgun (WGS) entry which is preliminary data.</text>
</comment>
<accession>A0ABS2TRZ4</accession>
<name>A0ABS2TRZ4_9ACTN</name>
<dbReference type="InterPro" id="IPR007295">
    <property type="entry name" value="DUF402"/>
</dbReference>
<organism evidence="3 4">
    <name type="scientific">Actinacidiphila acididurans</name>
    <dbReference type="NCBI Taxonomy" id="2784346"/>
    <lineage>
        <taxon>Bacteria</taxon>
        <taxon>Bacillati</taxon>
        <taxon>Actinomycetota</taxon>
        <taxon>Actinomycetes</taxon>
        <taxon>Kitasatosporales</taxon>
        <taxon>Streptomycetaceae</taxon>
        <taxon>Actinacidiphila</taxon>
    </lineage>
</organism>
<dbReference type="SUPFAM" id="SSF159234">
    <property type="entry name" value="FomD-like"/>
    <property type="match status" value="1"/>
</dbReference>
<dbReference type="Pfam" id="PF04167">
    <property type="entry name" value="DUF402"/>
    <property type="match status" value="1"/>
</dbReference>
<dbReference type="PANTHER" id="PTHR39159:SF1">
    <property type="entry name" value="UPF0374 PROTEIN YGAC"/>
    <property type="match status" value="1"/>
</dbReference>
<evidence type="ECO:0000313" key="3">
    <source>
        <dbReference type="EMBL" id="MBM9506110.1"/>
    </source>
</evidence>
<dbReference type="InterPro" id="IPR050212">
    <property type="entry name" value="Ntdp-like"/>
</dbReference>
<proteinExistence type="predicted"/>
<reference evidence="3 4" key="1">
    <citation type="submission" date="2021-01" db="EMBL/GenBank/DDBJ databases">
        <title>Streptomyces acididurans sp. nov., isolated from a peat swamp forest soil.</title>
        <authorList>
            <person name="Chantavorakit T."/>
            <person name="Duangmal K."/>
        </authorList>
    </citation>
    <scope>NUCLEOTIDE SEQUENCE [LARGE SCALE GENOMIC DNA]</scope>
    <source>
        <strain evidence="3 4">KK5PA1</strain>
    </source>
</reference>
<evidence type="ECO:0000313" key="4">
    <source>
        <dbReference type="Proteomes" id="UP000749040"/>
    </source>
</evidence>
<sequence length="185" mass="20557">MAISGAAPEQTADQASVQVNYRKYDGSLHWNLRMRRLGEDEHGVWLGLPANGVMRKGLGREVPLPEAHVILFPRDAWWTAAFNAAPRSTEIYCDITTPPRWPSPGEVTMVDLDLDVLRKRGVADPLLVDEDEFAEHQERYGYPPDVVTAATDSATWLLRAVAAGTAPFDGTHHAWLARTDGLRPF</sequence>
<feature type="domain" description="DUF402" evidence="2">
    <location>
        <begin position="25"/>
        <end position="164"/>
    </location>
</feature>
<dbReference type="InterPro" id="IPR035930">
    <property type="entry name" value="FomD-like_sf"/>
</dbReference>
<evidence type="ECO:0000259" key="2">
    <source>
        <dbReference type="Pfam" id="PF04167"/>
    </source>
</evidence>
<keyword evidence="4" id="KW-1185">Reference proteome</keyword>
<dbReference type="PANTHER" id="PTHR39159">
    <property type="match status" value="1"/>
</dbReference>
<dbReference type="Gene3D" id="2.40.380.10">
    <property type="entry name" value="FomD-like"/>
    <property type="match status" value="1"/>
</dbReference>
<gene>
    <name evidence="3" type="ORF">ITX44_16430</name>
</gene>
<dbReference type="Proteomes" id="UP000749040">
    <property type="component" value="Unassembled WGS sequence"/>
</dbReference>
<protein>
    <submittedName>
        <fullName evidence="3">DUF402 domain-containing protein</fullName>
    </submittedName>
</protein>
<evidence type="ECO:0000256" key="1">
    <source>
        <dbReference type="ARBA" id="ARBA00022801"/>
    </source>
</evidence>
<keyword evidence="1" id="KW-0378">Hydrolase</keyword>
<dbReference type="EMBL" id="JADKYB010000008">
    <property type="protein sequence ID" value="MBM9506110.1"/>
    <property type="molecule type" value="Genomic_DNA"/>
</dbReference>
<dbReference type="RefSeq" id="WP_205357982.1">
    <property type="nucleotide sequence ID" value="NZ_JADKYB010000008.1"/>
</dbReference>